<evidence type="ECO:0000256" key="5">
    <source>
        <dbReference type="HAMAP-Rule" id="MF_00050"/>
    </source>
</evidence>
<dbReference type="EMBL" id="LT993738">
    <property type="protein sequence ID" value="SPN73815.1"/>
    <property type="molecule type" value="Genomic_DNA"/>
</dbReference>
<dbReference type="PROSITE" id="PS01127">
    <property type="entry name" value="EF_TS_2"/>
    <property type="match status" value="1"/>
</dbReference>
<dbReference type="InterPro" id="IPR014039">
    <property type="entry name" value="Transl_elong_EFTs/EF1B_dimer"/>
</dbReference>
<dbReference type="SUPFAM" id="SSF54713">
    <property type="entry name" value="Elongation factor Ts (EF-Ts), dimerisation domain"/>
    <property type="match status" value="1"/>
</dbReference>
<reference evidence="10" key="1">
    <citation type="submission" date="2017-11" db="EMBL/GenBank/DDBJ databases">
        <authorList>
            <person name="Seth-Smith MB H."/>
        </authorList>
    </citation>
    <scope>NUCLEOTIDE SEQUENCE [LARGE SCALE GENOMIC DNA]</scope>
</reference>
<dbReference type="InterPro" id="IPR009060">
    <property type="entry name" value="UBA-like_sf"/>
</dbReference>
<evidence type="ECO:0000256" key="1">
    <source>
        <dbReference type="ARBA" id="ARBA00005532"/>
    </source>
</evidence>
<evidence type="ECO:0000313" key="9">
    <source>
        <dbReference type="EMBL" id="SPN73815.1"/>
    </source>
</evidence>
<dbReference type="GO" id="GO:0005737">
    <property type="term" value="C:cytoplasm"/>
    <property type="evidence" value="ECO:0007669"/>
    <property type="project" value="UniProtKB-SubCell"/>
</dbReference>
<feature type="domain" description="Translation elongation factor EFTs/EF1B dimerisation" evidence="8">
    <location>
        <begin position="72"/>
        <end position="281"/>
    </location>
</feature>
<dbReference type="Gene3D" id="3.30.479.20">
    <property type="entry name" value="Elongation factor Ts, dimerisation domain"/>
    <property type="match status" value="2"/>
</dbReference>
<dbReference type="NCBIfam" id="TIGR00116">
    <property type="entry name" value="tsf"/>
    <property type="match status" value="1"/>
</dbReference>
<keyword evidence="10" id="KW-1185">Reference proteome</keyword>
<gene>
    <name evidence="5 9" type="primary">tsf</name>
    <name evidence="9" type="ORF">C10C_0664</name>
</gene>
<dbReference type="CDD" id="cd14275">
    <property type="entry name" value="UBA_EF-Ts"/>
    <property type="match status" value="1"/>
</dbReference>
<dbReference type="PANTHER" id="PTHR11741:SF0">
    <property type="entry name" value="ELONGATION FACTOR TS, MITOCHONDRIAL"/>
    <property type="match status" value="1"/>
</dbReference>
<dbReference type="Gene3D" id="1.10.8.10">
    <property type="entry name" value="DNA helicase RuvA subunit, C-terminal domain"/>
    <property type="match status" value="1"/>
</dbReference>
<dbReference type="Proteomes" id="UP000244926">
    <property type="component" value="Chromosome I"/>
</dbReference>
<dbReference type="Gene3D" id="1.10.286.20">
    <property type="match status" value="1"/>
</dbReference>
<comment type="similarity">
    <text evidence="1 5 6">Belongs to the EF-Ts family.</text>
</comment>
<keyword evidence="5" id="KW-0963">Cytoplasm</keyword>
<dbReference type="SUPFAM" id="SSF46934">
    <property type="entry name" value="UBA-like"/>
    <property type="match status" value="1"/>
</dbReference>
<feature type="region of interest" description="Involved in Mg(2+) ion dislocation from EF-Tu" evidence="5">
    <location>
        <begin position="80"/>
        <end position="83"/>
    </location>
</feature>
<accession>A0A2R8FBK9</accession>
<dbReference type="FunFam" id="1.10.286.20:FF:000001">
    <property type="entry name" value="Elongation factor Ts"/>
    <property type="match status" value="1"/>
</dbReference>
<dbReference type="PANTHER" id="PTHR11741">
    <property type="entry name" value="ELONGATION FACTOR TS"/>
    <property type="match status" value="1"/>
</dbReference>
<comment type="function">
    <text evidence="5 6">Associates with the EF-Tu.GDP complex and induces the exchange of GDP to GTP. It remains bound to the aminoacyl-tRNA.EF-Tu.GTP complex up to the GTP hydrolysis stage on the ribosome.</text>
</comment>
<dbReference type="InterPro" id="IPR036402">
    <property type="entry name" value="EF-Ts_dimer_sf"/>
</dbReference>
<dbReference type="Pfam" id="PF00889">
    <property type="entry name" value="EF_TS"/>
    <property type="match status" value="1"/>
</dbReference>
<dbReference type="InterPro" id="IPR018101">
    <property type="entry name" value="Transl_elong_Ts_CS"/>
</dbReference>
<evidence type="ECO:0000313" key="10">
    <source>
        <dbReference type="Proteomes" id="UP000244926"/>
    </source>
</evidence>
<dbReference type="KEGG" id="csee:C10C_0664"/>
<sequence>MSDFSMETLKTLRQQTGVGLTKCKEALEACAGNLEEAVVYLRKLGLASAGKKEHRETKEGVIAAKTDNNGTALIEVNVETDFVANNAVFRDFVSSLLNDVLKYKVDTVDALSQVVSSQDPSLSVDELRAVTMQTVGENIRINRVAYLPKDSNSSIGIYSHGNGKTVALTVLIGSSIAEGLAKDIAMHIVAAQPQFLSKESVPAEVIAKEKEVIISQVQGKPQEVVEKIVSGKLNTFFQEACLLEQPFIKNSDLSIRDLIDDFSKTSGSSVELKQFILWKIGA</sequence>
<evidence type="ECO:0000256" key="7">
    <source>
        <dbReference type="RuleBase" id="RU000643"/>
    </source>
</evidence>
<dbReference type="RefSeq" id="WP_108896761.1">
    <property type="nucleotide sequence ID" value="NZ_LT993738.1"/>
</dbReference>
<comment type="subcellular location">
    <subcellularLocation>
        <location evidence="5 7">Cytoplasm</location>
    </subcellularLocation>
</comment>
<dbReference type="HAMAP" id="MF_00050">
    <property type="entry name" value="EF_Ts"/>
    <property type="match status" value="1"/>
</dbReference>
<evidence type="ECO:0000256" key="4">
    <source>
        <dbReference type="ARBA" id="ARBA00022917"/>
    </source>
</evidence>
<dbReference type="OrthoDB" id="9808348at2"/>
<dbReference type="GO" id="GO:0003746">
    <property type="term" value="F:translation elongation factor activity"/>
    <property type="evidence" value="ECO:0007669"/>
    <property type="project" value="UniProtKB-UniRule"/>
</dbReference>
<dbReference type="AlphaFoldDB" id="A0A2R8FBK9"/>
<keyword evidence="3 5" id="KW-0251">Elongation factor</keyword>
<proteinExistence type="inferred from homology"/>
<dbReference type="PROSITE" id="PS01126">
    <property type="entry name" value="EF_TS_1"/>
    <property type="match status" value="1"/>
</dbReference>
<evidence type="ECO:0000256" key="2">
    <source>
        <dbReference type="ARBA" id="ARBA00016956"/>
    </source>
</evidence>
<evidence type="ECO:0000259" key="8">
    <source>
        <dbReference type="Pfam" id="PF00889"/>
    </source>
</evidence>
<name>A0A2R8FBK9_9CHLA</name>
<evidence type="ECO:0000256" key="6">
    <source>
        <dbReference type="RuleBase" id="RU000642"/>
    </source>
</evidence>
<organism evidence="9 10">
    <name type="scientific">Chlamydia serpentis</name>
    <dbReference type="NCBI Taxonomy" id="1967782"/>
    <lineage>
        <taxon>Bacteria</taxon>
        <taxon>Pseudomonadati</taxon>
        <taxon>Chlamydiota</taxon>
        <taxon>Chlamydiia</taxon>
        <taxon>Chlamydiales</taxon>
        <taxon>Chlamydiaceae</taxon>
        <taxon>Chlamydia/Chlamydophila group</taxon>
        <taxon>Chlamydia</taxon>
    </lineage>
</organism>
<keyword evidence="4 5" id="KW-0648">Protein biosynthesis</keyword>
<dbReference type="InterPro" id="IPR001816">
    <property type="entry name" value="Transl_elong_EFTs/EF1B"/>
</dbReference>
<dbReference type="FunFam" id="1.10.8.10:FF:000001">
    <property type="entry name" value="Elongation factor Ts"/>
    <property type="match status" value="1"/>
</dbReference>
<evidence type="ECO:0000256" key="3">
    <source>
        <dbReference type="ARBA" id="ARBA00022768"/>
    </source>
</evidence>
<protein>
    <recommendedName>
        <fullName evidence="2 5">Elongation factor Ts</fullName>
        <shortName evidence="5">EF-Ts</shortName>
    </recommendedName>
</protein>